<dbReference type="InterPro" id="IPR022429">
    <property type="entry name" value="Ala-tRNA_lgiase_arc"/>
</dbReference>
<keyword evidence="3 13" id="KW-0963">Cytoplasm</keyword>
<comment type="subcellular location">
    <subcellularLocation>
        <location evidence="1 13">Cytoplasm</location>
    </subcellularLocation>
</comment>
<feature type="binding site" evidence="13">
    <location>
        <position position="594"/>
    </location>
    <ligand>
        <name>Zn(2+)</name>
        <dbReference type="ChEBI" id="CHEBI:29105"/>
    </ligand>
</feature>
<dbReference type="NCBIfam" id="TIGR03683">
    <property type="entry name" value="A-tRNA_syn_arch"/>
    <property type="match status" value="1"/>
</dbReference>
<dbReference type="RefSeq" id="WP_013678992.1">
    <property type="nucleotide sequence ID" value="NC_015315.1"/>
</dbReference>
<evidence type="ECO:0000256" key="4">
    <source>
        <dbReference type="ARBA" id="ARBA00022555"/>
    </source>
</evidence>
<keyword evidence="11 13" id="KW-0648">Protein biosynthesis</keyword>
<evidence type="ECO:0000256" key="12">
    <source>
        <dbReference type="ARBA" id="ARBA00023146"/>
    </source>
</evidence>
<dbReference type="HAMAP" id="MF_00036_A">
    <property type="entry name" value="Ala_tRNA_synth_A"/>
    <property type="match status" value="1"/>
</dbReference>
<evidence type="ECO:0000256" key="6">
    <source>
        <dbReference type="ARBA" id="ARBA00022723"/>
    </source>
</evidence>
<dbReference type="SUPFAM" id="SSF101353">
    <property type="entry name" value="Putative anticodon-binding domain of alanyl-tRNA synthetase (AlaRS)"/>
    <property type="match status" value="1"/>
</dbReference>
<dbReference type="GO" id="GO:0005524">
    <property type="term" value="F:ATP binding"/>
    <property type="evidence" value="ECO:0007669"/>
    <property type="project" value="UniProtKB-UniRule"/>
</dbReference>
<reference key="2">
    <citation type="submission" date="2011-03" db="EMBL/GenBank/DDBJ databases">
        <title>Complete genome sequence of the thermoacidophilic crenarchaeon Thermoproteus uzoniensis 768-20.</title>
        <authorList>
            <person name="Mardanov A.V."/>
            <person name="Gumerov V.M."/>
            <person name="Beletsky A.V."/>
            <person name="Prokofeva M.I."/>
            <person name="Bonch-Osmolovskaya E.A."/>
            <person name="Ravin N.V."/>
            <person name="Skryabin K.G."/>
        </authorList>
    </citation>
    <scope>NUCLEOTIDE SEQUENCE</scope>
    <source>
        <strain>768-20</strain>
    </source>
</reference>
<organism evidence="16 17">
    <name type="scientific">Thermoproteus uzoniensis (strain 768-20)</name>
    <dbReference type="NCBI Taxonomy" id="999630"/>
    <lineage>
        <taxon>Archaea</taxon>
        <taxon>Thermoproteota</taxon>
        <taxon>Thermoprotei</taxon>
        <taxon>Thermoproteales</taxon>
        <taxon>Thermoproteaceae</taxon>
        <taxon>Thermoproteus</taxon>
    </lineage>
</organism>
<dbReference type="InterPro" id="IPR002318">
    <property type="entry name" value="Ala-tRNA-lgiase_IIc"/>
</dbReference>
<comment type="similarity">
    <text evidence="2 13">Belongs to the class-II aminoacyl-tRNA synthetase family.</text>
</comment>
<keyword evidence="6 13" id="KW-0479">Metal-binding</keyword>
<dbReference type="FunFam" id="3.30.54.20:FF:000004">
    <property type="entry name" value="Alanine--tRNA ligase"/>
    <property type="match status" value="1"/>
</dbReference>
<dbReference type="KEGG" id="tuz:TUZN_0156"/>
<dbReference type="EC" id="6.1.1.7" evidence="13"/>
<sequence>MLSTKLFEVGRFHRKQCPLCRSYFWTKRADQIYCGDQPCVPYGFIGNSPIRVAVDSIRDLRERFLSFFERRGHTRIKRYPVVARWRDDVFLVGASIYDFQPWVTSGAVPPPANPLTISQPSIRLTDVDKVGRSGRHLTGFEMMAHHAFNYPDKYVYWIGETTEYAYEFFTKELGIAEDEVTFKESVWEGGGNAGESFEVLVRGLEVATLVFMHYEVKDGKYVELPLKIVDTGYGLERIYWMAKGSPTVYDAVFGPFLSAARQRLGVPEPPADLLGKASVFFGQMDPEVLGLEKAYDEVAKRIGVSPQEFRDVMRPQEALYVLADHSRTVSWMVADGVVPSNTGAGYLARLLIRRALRGLWLAGIEAPLVELFDLHLKYLKEDYPEVWESRDVILELIDLEEKKYKEVLKAAPSLVKKALEKAGRRALSAEDLVELYDSFGVPPEVARDAARKLGADAEVPDDFYSRLAARHQARKAGGGEAAKVPIELAKVADLPRTRELFYEDPYRRSARSKVLRVIDGRYVVLDATVFYPEGGGQPADRGVLRHSGGEAKVVDVQRLGNVIIHVIEGPAPREGEEVYGEIDWDRRISLMRMHTGTHVLIQSIRRVLGKHIWQAGAQKDVPYSRLDVTHYKLPTEKEIAEIERLANQVVMSNLPVKALIMPRNEAEAKFGFIIYQGGVVPAREIRILRIGPEDSPYDVQACGGTHLSSTGEIGPIKIVRVERIADGVIRFIFTTGKYAVDYIQKMEADLSAVAKALGSGKEDVPAQLAKYLDKAADLERRYKKLAASYAELLAERLRVEGLPKADLAYLELDDEDLAKAVAAHATSKNPRLLLVVRRGDKLELYSGREIDVGPIAAELRKHGFKGGGSKTFAQGVYQGDVEAILKALRNLLG</sequence>
<keyword evidence="17" id="KW-1185">Reference proteome</keyword>
<dbReference type="InterPro" id="IPR009000">
    <property type="entry name" value="Transl_B-barrel_sf"/>
</dbReference>
<dbReference type="SUPFAM" id="SSF50447">
    <property type="entry name" value="Translation proteins"/>
    <property type="match status" value="1"/>
</dbReference>
<keyword evidence="8 13" id="KW-0862">Zinc</keyword>
<dbReference type="Pfam" id="PF07973">
    <property type="entry name" value="tRNA_SAD"/>
    <property type="match status" value="1"/>
</dbReference>
<dbReference type="GO" id="GO:0004813">
    <property type="term" value="F:alanine-tRNA ligase activity"/>
    <property type="evidence" value="ECO:0007669"/>
    <property type="project" value="UniProtKB-UniRule"/>
</dbReference>
<comment type="function">
    <text evidence="13">Catalyzes the attachment of alanine to tRNA(Ala) in a two-step reaction: alanine is first activated by ATP to form Ala-AMP and then transferred to the acceptor end of tRNA(Ala). Also edits incorrectly charged Ser-tRNA(Ala) and Gly-tRNA(Ala) via its editing domain.</text>
</comment>
<dbReference type="InterPro" id="IPR018162">
    <property type="entry name" value="Ala-tRNA-ligase_IIc_anticod-bd"/>
</dbReference>
<keyword evidence="4 13" id="KW-0820">tRNA-binding</keyword>
<dbReference type="GO" id="GO:0005737">
    <property type="term" value="C:cytoplasm"/>
    <property type="evidence" value="ECO:0007669"/>
    <property type="project" value="UniProtKB-SubCell"/>
</dbReference>
<evidence type="ECO:0000256" key="10">
    <source>
        <dbReference type="ARBA" id="ARBA00022884"/>
    </source>
</evidence>
<dbReference type="PROSITE" id="PS50860">
    <property type="entry name" value="AA_TRNA_LIGASE_II_ALA"/>
    <property type="match status" value="1"/>
</dbReference>
<keyword evidence="5 13" id="KW-0436">Ligase</keyword>
<dbReference type="STRING" id="999630.TUZN_0156"/>
<dbReference type="InterPro" id="IPR018165">
    <property type="entry name" value="Ala-tRNA-synth_IIc_core"/>
</dbReference>
<feature type="binding site" evidence="13">
    <location>
        <position position="706"/>
    </location>
    <ligand>
        <name>Zn(2+)</name>
        <dbReference type="ChEBI" id="CHEBI:29105"/>
    </ligand>
</feature>
<evidence type="ECO:0000313" key="16">
    <source>
        <dbReference type="EMBL" id="AEA11656.1"/>
    </source>
</evidence>
<dbReference type="Gene3D" id="3.30.980.10">
    <property type="entry name" value="Threonyl-trna Synthetase, Chain A, domain 2"/>
    <property type="match status" value="1"/>
</dbReference>
<dbReference type="Gene3D" id="3.30.54.20">
    <property type="match status" value="1"/>
</dbReference>
<feature type="binding site" evidence="13">
    <location>
        <position position="598"/>
    </location>
    <ligand>
        <name>Zn(2+)</name>
        <dbReference type="ChEBI" id="CHEBI:29105"/>
    </ligand>
</feature>
<accession>F2L1I6</accession>
<dbReference type="PRINTS" id="PR00980">
    <property type="entry name" value="TRNASYNTHALA"/>
</dbReference>
<dbReference type="InterPro" id="IPR012947">
    <property type="entry name" value="tRNA_SAD"/>
</dbReference>
<evidence type="ECO:0000256" key="5">
    <source>
        <dbReference type="ARBA" id="ARBA00022598"/>
    </source>
</evidence>
<dbReference type="GO" id="GO:0002161">
    <property type="term" value="F:aminoacyl-tRNA deacylase activity"/>
    <property type="evidence" value="ECO:0007669"/>
    <property type="project" value="TreeGrafter"/>
</dbReference>
<feature type="domain" description="Alanyl-transfer RNA synthetases family profile" evidence="15">
    <location>
        <begin position="55"/>
        <end position="745"/>
    </location>
</feature>
<dbReference type="OrthoDB" id="7506at2157"/>
<dbReference type="FunFam" id="2.40.30.130:FF:000010">
    <property type="entry name" value="Alanine--tRNA ligase"/>
    <property type="match status" value="1"/>
</dbReference>
<dbReference type="FunFam" id="3.30.980.10:FF:000004">
    <property type="entry name" value="Alanine--tRNA ligase, cytoplasmic"/>
    <property type="match status" value="1"/>
</dbReference>
<evidence type="ECO:0000256" key="2">
    <source>
        <dbReference type="ARBA" id="ARBA00008226"/>
    </source>
</evidence>
<evidence type="ECO:0000256" key="8">
    <source>
        <dbReference type="ARBA" id="ARBA00022833"/>
    </source>
</evidence>
<dbReference type="Gene3D" id="3.30.930.10">
    <property type="entry name" value="Bira Bifunctional Protein, Domain 2"/>
    <property type="match status" value="1"/>
</dbReference>
<comment type="cofactor">
    <cofactor evidence="13">
        <name>Zn(2+)</name>
        <dbReference type="ChEBI" id="CHEBI:29105"/>
    </cofactor>
    <text evidence="13">Binds 1 zinc ion per subunit.</text>
</comment>
<reference evidence="16 17" key="1">
    <citation type="journal article" date="2011" name="J. Bacteriol.">
        <title>Complete genome sequence of the thermoacidophilic crenarchaeon Thermoproteus uzoniensis 768-20.</title>
        <authorList>
            <person name="Mardanov A.V."/>
            <person name="Gumerov V.M."/>
            <person name="Beletsky A.V."/>
            <person name="Prokofeva M.I."/>
            <person name="Bonch-Osmolovskaya E.A."/>
            <person name="Ravin N.V."/>
            <person name="Skryabin K.G."/>
        </authorList>
    </citation>
    <scope>NUCLEOTIDE SEQUENCE [LARGE SCALE GENOMIC DNA]</scope>
    <source>
        <strain evidence="16 17">768-20</strain>
    </source>
</reference>
<proteinExistence type="inferred from homology"/>
<dbReference type="SUPFAM" id="SSF55681">
    <property type="entry name" value="Class II aaRS and biotin synthetases"/>
    <property type="match status" value="1"/>
</dbReference>
<dbReference type="PANTHER" id="PTHR11777">
    <property type="entry name" value="ALANYL-TRNA SYNTHETASE"/>
    <property type="match status" value="1"/>
</dbReference>
<feature type="binding site" evidence="13">
    <location>
        <position position="702"/>
    </location>
    <ligand>
        <name>Zn(2+)</name>
        <dbReference type="ChEBI" id="CHEBI:29105"/>
    </ligand>
</feature>
<dbReference type="eggNOG" id="arCOG01255">
    <property type="taxonomic scope" value="Archaea"/>
</dbReference>
<evidence type="ECO:0000256" key="7">
    <source>
        <dbReference type="ARBA" id="ARBA00022741"/>
    </source>
</evidence>
<protein>
    <recommendedName>
        <fullName evidence="13">Alanine--tRNA ligase</fullName>
        <ecNumber evidence="13">6.1.1.7</ecNumber>
    </recommendedName>
    <alternativeName>
        <fullName evidence="13">Alanyl-tRNA synthetase</fullName>
        <shortName evidence="13">AlaRS</shortName>
    </alternativeName>
</protein>
<dbReference type="NCBIfam" id="TIGR00344">
    <property type="entry name" value="alaS"/>
    <property type="match status" value="1"/>
</dbReference>
<dbReference type="HOGENOM" id="CLU_004485_4_0_2"/>
<evidence type="ECO:0000256" key="9">
    <source>
        <dbReference type="ARBA" id="ARBA00022840"/>
    </source>
</evidence>
<dbReference type="CDD" id="cd00673">
    <property type="entry name" value="AlaRS_core"/>
    <property type="match status" value="1"/>
</dbReference>
<dbReference type="InterPro" id="IPR018164">
    <property type="entry name" value="Ala-tRNA-synth_IIc_N"/>
</dbReference>
<dbReference type="EMBL" id="CP002590">
    <property type="protein sequence ID" value="AEA11656.1"/>
    <property type="molecule type" value="Genomic_DNA"/>
</dbReference>
<dbReference type="Gene3D" id="6.10.250.550">
    <property type="match status" value="1"/>
</dbReference>
<dbReference type="Gene3D" id="2.40.30.130">
    <property type="match status" value="1"/>
</dbReference>
<feature type="coiled-coil region" evidence="14">
    <location>
        <begin position="768"/>
        <end position="795"/>
    </location>
</feature>
<dbReference type="GO" id="GO:0006419">
    <property type="term" value="P:alanyl-tRNA aminoacylation"/>
    <property type="evidence" value="ECO:0007669"/>
    <property type="project" value="UniProtKB-UniRule"/>
</dbReference>
<dbReference type="SUPFAM" id="SSF55186">
    <property type="entry name" value="ThrRS/AlaRS common domain"/>
    <property type="match status" value="1"/>
</dbReference>
<dbReference type="GeneID" id="10359705"/>
<evidence type="ECO:0000256" key="3">
    <source>
        <dbReference type="ARBA" id="ARBA00022490"/>
    </source>
</evidence>
<keyword evidence="10 13" id="KW-0694">RNA-binding</keyword>
<dbReference type="Proteomes" id="UP000008138">
    <property type="component" value="Chromosome"/>
</dbReference>
<dbReference type="Pfam" id="PF01411">
    <property type="entry name" value="tRNA-synt_2c"/>
    <property type="match status" value="1"/>
</dbReference>
<dbReference type="InterPro" id="IPR045864">
    <property type="entry name" value="aa-tRNA-synth_II/BPL/LPL"/>
</dbReference>
<evidence type="ECO:0000259" key="15">
    <source>
        <dbReference type="PROSITE" id="PS50860"/>
    </source>
</evidence>
<evidence type="ECO:0000313" key="17">
    <source>
        <dbReference type="Proteomes" id="UP000008138"/>
    </source>
</evidence>
<dbReference type="FunFam" id="3.30.930.10:FF:000056">
    <property type="entry name" value="Alanine--tRNA ligase"/>
    <property type="match status" value="1"/>
</dbReference>
<evidence type="ECO:0000256" key="1">
    <source>
        <dbReference type="ARBA" id="ARBA00004496"/>
    </source>
</evidence>
<dbReference type="InterPro" id="IPR018163">
    <property type="entry name" value="Thr/Ala-tRNA-synth_IIc_edit"/>
</dbReference>
<keyword evidence="14" id="KW-0175">Coiled coil</keyword>
<dbReference type="SMART" id="SM00863">
    <property type="entry name" value="tRNA_SAD"/>
    <property type="match status" value="1"/>
</dbReference>
<gene>
    <name evidence="13" type="primary">alaS</name>
    <name evidence="16" type="ordered locus">TUZN_0156</name>
</gene>
<name>F2L1I6_THEU7</name>
<evidence type="ECO:0000256" key="11">
    <source>
        <dbReference type="ARBA" id="ARBA00022917"/>
    </source>
</evidence>
<evidence type="ECO:0000256" key="13">
    <source>
        <dbReference type="HAMAP-Rule" id="MF_00036"/>
    </source>
</evidence>
<keyword evidence="12 13" id="KW-0030">Aminoacyl-tRNA synthetase</keyword>
<evidence type="ECO:0000256" key="14">
    <source>
        <dbReference type="SAM" id="Coils"/>
    </source>
</evidence>
<dbReference type="GO" id="GO:0000049">
    <property type="term" value="F:tRNA binding"/>
    <property type="evidence" value="ECO:0007669"/>
    <property type="project" value="UniProtKB-KW"/>
</dbReference>
<keyword evidence="7 13" id="KW-0547">Nucleotide-binding</keyword>
<keyword evidence="9 13" id="KW-0067">ATP-binding</keyword>
<dbReference type="InterPro" id="IPR050058">
    <property type="entry name" value="Ala-tRNA_ligase"/>
</dbReference>
<comment type="domain">
    <text evidence="13">Consists of three domains; the N-terminal catalytic domain, the editing domain and the C-terminal C-Ala domain. The editing domain removes incorrectly charged amino acids, while the C-Ala domain, along with tRNA(Ala), serves as a bridge to cooperatively bring together the editing and aminoacylation centers thus stimulating deacylation of misacylated tRNAs.</text>
</comment>
<dbReference type="AlphaFoldDB" id="F2L1I6"/>
<dbReference type="PANTHER" id="PTHR11777:SF9">
    <property type="entry name" value="ALANINE--TRNA LIGASE, CYTOPLASMIC"/>
    <property type="match status" value="1"/>
</dbReference>
<comment type="catalytic activity">
    <reaction evidence="13">
        <text>tRNA(Ala) + L-alanine + ATP = L-alanyl-tRNA(Ala) + AMP + diphosphate</text>
        <dbReference type="Rhea" id="RHEA:12540"/>
        <dbReference type="Rhea" id="RHEA-COMP:9657"/>
        <dbReference type="Rhea" id="RHEA-COMP:9923"/>
        <dbReference type="ChEBI" id="CHEBI:30616"/>
        <dbReference type="ChEBI" id="CHEBI:33019"/>
        <dbReference type="ChEBI" id="CHEBI:57972"/>
        <dbReference type="ChEBI" id="CHEBI:78442"/>
        <dbReference type="ChEBI" id="CHEBI:78497"/>
        <dbReference type="ChEBI" id="CHEBI:456215"/>
        <dbReference type="EC" id="6.1.1.7"/>
    </reaction>
</comment>
<dbReference type="GO" id="GO:0008270">
    <property type="term" value="F:zinc ion binding"/>
    <property type="evidence" value="ECO:0007669"/>
    <property type="project" value="UniProtKB-UniRule"/>
</dbReference>